<feature type="transmembrane region" description="Helical" evidence="1">
    <location>
        <begin position="285"/>
        <end position="308"/>
    </location>
</feature>
<sequence>MSWLGLLLIALSLMGYNGSIRRLGVSPYLAWITSILVQILMDYVFAMLGLLHLGLQLVTFFGVLLLVIRLILGHFGKGSLKFEGIHSFDFWMVSLGLVMAYVLYHSPLVHYDNFSHWAVIVKFLTFTGRLPGAHDAIISFTSYPPATALWITQMVTWTGYSEGAMLVAQFGLIWAASYAIFNVLRNRTRSLTSFILCLTIAVSYVFNINIRLNNLLVDYVLPIITVAGLVGIYIYRKQPWHLSAHVAIFSASLLLVKNSAAFFVAVLVVYFLYELITNAQGHWYWRIFSIPARFAVTLVVALAPFLWWERHVKTTFTESKHEISAQAYSHQLSGEGTTHIVKIGEKFLHQIMSLNSLSTQGIILINVILFGGWFVIHYRNRQRNQLLGMLILLDFVFILYYGSLFGMYILSMPYAEAIVLDGFERYMSSTVILNLFIGAMVLVRAIDRTFYEQDFSKRDLRGFKSIVTKNTYQLATFLMIFFAIIMMYSEINGTKYTNIYNRGTLPIQLDKTSKPWTKLSHTKILIVDPHPGDVDSYYAGYLANYYYFTDKAVGQENFMESKSDFKKNVLRYQYVVVPEYHHTFTVMVRKVFHQRVRTGLYKVERDGLERKH</sequence>
<dbReference type="RefSeq" id="WP_125686880.1">
    <property type="nucleotide sequence ID" value="NZ_JBHSSI010000036.1"/>
</dbReference>
<keyword evidence="3" id="KW-1185">Reference proteome</keyword>
<keyword evidence="1" id="KW-0812">Transmembrane</keyword>
<evidence type="ECO:0000256" key="1">
    <source>
        <dbReference type="SAM" id="Phobius"/>
    </source>
</evidence>
<feature type="transmembrane region" description="Helical" evidence="1">
    <location>
        <begin position="431"/>
        <end position="451"/>
    </location>
</feature>
<comment type="caution">
    <text evidence="2">The sequence shown here is derived from an EMBL/GenBank/DDBJ whole genome shotgun (WGS) entry which is preliminary data.</text>
</comment>
<feature type="transmembrane region" description="Helical" evidence="1">
    <location>
        <begin position="388"/>
        <end position="410"/>
    </location>
</feature>
<feature type="transmembrane region" description="Helical" evidence="1">
    <location>
        <begin position="191"/>
        <end position="210"/>
    </location>
</feature>
<dbReference type="Proteomes" id="UP001596283">
    <property type="component" value="Unassembled WGS sequence"/>
</dbReference>
<accession>A0ABW1TFV0</accession>
<feature type="transmembrane region" description="Helical" evidence="1">
    <location>
        <begin position="357"/>
        <end position="376"/>
    </location>
</feature>
<dbReference type="EMBL" id="JBHSSI010000036">
    <property type="protein sequence ID" value="MFC6260711.1"/>
    <property type="molecule type" value="Genomic_DNA"/>
</dbReference>
<proteinExistence type="predicted"/>
<reference evidence="3" key="1">
    <citation type="journal article" date="2019" name="Int. J. Syst. Evol. Microbiol.">
        <title>The Global Catalogue of Microorganisms (GCM) 10K type strain sequencing project: providing services to taxonomists for standard genome sequencing and annotation.</title>
        <authorList>
            <consortium name="The Broad Institute Genomics Platform"/>
            <consortium name="The Broad Institute Genome Sequencing Center for Infectious Disease"/>
            <person name="Wu L."/>
            <person name="Ma J."/>
        </authorList>
    </citation>
    <scope>NUCLEOTIDE SEQUENCE [LARGE SCALE GENOMIC DNA]</scope>
    <source>
        <strain evidence="3">CCM 8908</strain>
    </source>
</reference>
<evidence type="ECO:0000313" key="3">
    <source>
        <dbReference type="Proteomes" id="UP001596283"/>
    </source>
</evidence>
<organism evidence="2 3">
    <name type="scientific">Levilactobacillus fujinensis</name>
    <dbReference type="NCBI Taxonomy" id="2486024"/>
    <lineage>
        <taxon>Bacteria</taxon>
        <taxon>Bacillati</taxon>
        <taxon>Bacillota</taxon>
        <taxon>Bacilli</taxon>
        <taxon>Lactobacillales</taxon>
        <taxon>Lactobacillaceae</taxon>
        <taxon>Levilactobacillus</taxon>
    </lineage>
</organism>
<feature type="transmembrane region" description="Helical" evidence="1">
    <location>
        <begin position="46"/>
        <end position="72"/>
    </location>
</feature>
<protein>
    <submittedName>
        <fullName evidence="2">ABC transporter permease</fullName>
    </submittedName>
</protein>
<keyword evidence="1" id="KW-1133">Transmembrane helix</keyword>
<gene>
    <name evidence="2" type="ORF">ACFP1C_07065</name>
</gene>
<feature type="transmembrane region" description="Helical" evidence="1">
    <location>
        <begin position="84"/>
        <end position="104"/>
    </location>
</feature>
<name>A0ABW1TFV0_9LACO</name>
<feature type="transmembrane region" description="Helical" evidence="1">
    <location>
        <begin position="216"/>
        <end position="235"/>
    </location>
</feature>
<feature type="transmembrane region" description="Helical" evidence="1">
    <location>
        <begin position="471"/>
        <end position="488"/>
    </location>
</feature>
<feature type="transmembrane region" description="Helical" evidence="1">
    <location>
        <begin position="247"/>
        <end position="273"/>
    </location>
</feature>
<evidence type="ECO:0000313" key="2">
    <source>
        <dbReference type="EMBL" id="MFC6260711.1"/>
    </source>
</evidence>
<feature type="transmembrane region" description="Helical" evidence="1">
    <location>
        <begin position="164"/>
        <end position="184"/>
    </location>
</feature>
<keyword evidence="1" id="KW-0472">Membrane</keyword>